<keyword evidence="4" id="KW-1185">Reference proteome</keyword>
<keyword evidence="1" id="KW-1133">Transmembrane helix</keyword>
<gene>
    <name evidence="3" type="ORF">SAMN03080599_00189</name>
</gene>
<reference evidence="3 4" key="1">
    <citation type="submission" date="2016-10" db="EMBL/GenBank/DDBJ databases">
        <authorList>
            <person name="de Groot N.N."/>
        </authorList>
    </citation>
    <scope>NUCLEOTIDE SEQUENCE [LARGE SCALE GENOMIC DNA]</scope>
    <source>
        <strain evidence="3 4">DSM 2784</strain>
    </source>
</reference>
<proteinExistence type="predicted"/>
<evidence type="ECO:0000256" key="1">
    <source>
        <dbReference type="SAM" id="Phobius"/>
    </source>
</evidence>
<dbReference type="Pfam" id="PF26514">
    <property type="entry name" value="DUF8173"/>
    <property type="match status" value="1"/>
</dbReference>
<feature type="domain" description="DUF8173" evidence="2">
    <location>
        <begin position="233"/>
        <end position="379"/>
    </location>
</feature>
<sequence>MLKLRPKGINLSTALILLVCVLLMTSISLGGSTLSNQTPLSMLEAGTAVDGPGFFAGSTVRVDGNVDGTTFAFGQNITVNGDINGDLIVAGQTLTINGKVTGNIYGAGQTVTIRGQGMRDVFLGAQDMNLAKESTIGRDLFFGGQTLIIEGAVARDINGGGADISINGQVGRNAQIEAEYIRLMDNAAINGDLLYTSTKEAFISPGARITGRTDWEYREPETPTQMRPHRLTRASTYLGILINMAGTFILWLIVRLWQPEYWSKTASHISETPLKTLGVGALALIVVPILIVLVMLTVIGIPLGIITGLIYGVSLYLSKIVVAVFIGSWLSKHLGWPEIHKGMWLFLLGLLILMALMQVPYLGLLIRLLVVFAGIGALVLSWRPKPVERQLSF</sequence>
<accession>A0A1G5RQF1</accession>
<dbReference type="RefSeq" id="WP_092589010.1">
    <property type="nucleotide sequence ID" value="NZ_FMWL01000001.1"/>
</dbReference>
<dbReference type="Proteomes" id="UP000199208">
    <property type="component" value="Unassembled WGS sequence"/>
</dbReference>
<keyword evidence="1" id="KW-0472">Membrane</keyword>
<feature type="transmembrane region" description="Helical" evidence="1">
    <location>
        <begin position="309"/>
        <end position="330"/>
    </location>
</feature>
<feature type="transmembrane region" description="Helical" evidence="1">
    <location>
        <begin position="277"/>
        <end position="303"/>
    </location>
</feature>
<dbReference type="AlphaFoldDB" id="A0A1G5RQF1"/>
<organism evidence="3 4">
    <name type="scientific">Acidaminobacter hydrogenoformans DSM 2784</name>
    <dbReference type="NCBI Taxonomy" id="1120920"/>
    <lineage>
        <taxon>Bacteria</taxon>
        <taxon>Bacillati</taxon>
        <taxon>Bacillota</taxon>
        <taxon>Clostridia</taxon>
        <taxon>Peptostreptococcales</taxon>
        <taxon>Acidaminobacteraceae</taxon>
        <taxon>Acidaminobacter</taxon>
    </lineage>
</organism>
<evidence type="ECO:0000259" key="2">
    <source>
        <dbReference type="Pfam" id="PF26514"/>
    </source>
</evidence>
<protein>
    <submittedName>
        <fullName evidence="3">Protein CcmA, bactofilin family</fullName>
    </submittedName>
</protein>
<dbReference type="STRING" id="1120920.SAMN03080599_00189"/>
<feature type="transmembrane region" description="Helical" evidence="1">
    <location>
        <begin position="237"/>
        <end position="257"/>
    </location>
</feature>
<dbReference type="InterPro" id="IPR058486">
    <property type="entry name" value="DUF8173"/>
</dbReference>
<dbReference type="EMBL" id="FMWL01000001">
    <property type="protein sequence ID" value="SCZ76343.1"/>
    <property type="molecule type" value="Genomic_DNA"/>
</dbReference>
<feature type="transmembrane region" description="Helical" evidence="1">
    <location>
        <begin position="365"/>
        <end position="382"/>
    </location>
</feature>
<name>A0A1G5RQF1_9FIRM</name>
<evidence type="ECO:0000313" key="4">
    <source>
        <dbReference type="Proteomes" id="UP000199208"/>
    </source>
</evidence>
<feature type="transmembrane region" description="Helical" evidence="1">
    <location>
        <begin position="342"/>
        <end position="359"/>
    </location>
</feature>
<evidence type="ECO:0000313" key="3">
    <source>
        <dbReference type="EMBL" id="SCZ76343.1"/>
    </source>
</evidence>
<dbReference type="OrthoDB" id="2155342at2"/>
<keyword evidence="1" id="KW-0812">Transmembrane</keyword>